<keyword evidence="1" id="KW-0732">Signal</keyword>
<protein>
    <submittedName>
        <fullName evidence="2">Uncharacterized protein</fullName>
    </submittedName>
</protein>
<evidence type="ECO:0000256" key="1">
    <source>
        <dbReference type="SAM" id="SignalP"/>
    </source>
</evidence>
<dbReference type="OrthoDB" id="5344048at2"/>
<feature type="signal peptide" evidence="1">
    <location>
        <begin position="1"/>
        <end position="21"/>
    </location>
</feature>
<dbReference type="InterPro" id="IPR013783">
    <property type="entry name" value="Ig-like_fold"/>
</dbReference>
<organism evidence="2 3">
    <name type="scientific">Hydrogenimonas thermophila</name>
    <dbReference type="NCBI Taxonomy" id="223786"/>
    <lineage>
        <taxon>Bacteria</taxon>
        <taxon>Pseudomonadati</taxon>
        <taxon>Campylobacterota</taxon>
        <taxon>Epsilonproteobacteria</taxon>
        <taxon>Campylobacterales</taxon>
        <taxon>Hydrogenimonadaceae</taxon>
        <taxon>Hydrogenimonas</taxon>
    </lineage>
</organism>
<proteinExistence type="predicted"/>
<reference evidence="2 3" key="1">
    <citation type="submission" date="2016-10" db="EMBL/GenBank/DDBJ databases">
        <authorList>
            <person name="de Groot N.N."/>
        </authorList>
    </citation>
    <scope>NUCLEOTIDE SEQUENCE [LARGE SCALE GENOMIC DNA]</scope>
    <source>
        <strain evidence="2 3">EP1-55-1</strain>
    </source>
</reference>
<keyword evidence="3" id="KW-1185">Reference proteome</keyword>
<dbReference type="RefSeq" id="WP_092909758.1">
    <property type="nucleotide sequence ID" value="NZ_FOXB01000001.1"/>
</dbReference>
<dbReference type="STRING" id="223786.SAMN05216234_10154"/>
<sequence>MKKIGFLSIVASSVLITNVCALDINLKAGWNAVGISSAGDYDISTIVDTSKVESIIAYNGNIIESYDPLKPTYSDFTTLTAGKGYWVKVKSDTVLNIGDTPISLSTVTFNIGWNLLGIPSMNIADISTELSAKDMKIDSVITYNGSIIESYDPLKPSYSDFSSTVNGKGYWFKISKKLTPVPIPTLDGYTVTLYSSTSETVSASLVDTIKSSTLNELTSVPDWENVTSVVLGSGDNEKEYTPATLSSLSDDDIANLKDELAGTAVASASLYIYGVSEGSAPYALVDALVYKVESDDTTTLVGTTDISGFITAPTLISGTKLLIKKDGMADKIYTIDVAGTNYIFMTEDNALELPEEKAPTTTTTSGRVLDYISETFKLKDNIGYYSPSSSDSLKKDLPVRRIKPAPVDTLDESDKLKSLIDSKAKEGYKSDVLASFDFYLKISRRLGGKGYGDFSDYYPTEPYITIALPGTDKYEIDDALAGSGGEIRVFYFDGTEWREKASPSITLKTVNDETTKIKTGYARKFDLSTPVLELKGTGFYPHVIVLDKKVSFTYPVKFHITDSSDANLSDAAVFIGDRLIGTTDANGYVDYNITAGYGDVNFHVKAMKTDYKSADKTVYISSLTEGSDTTVNLKLEKISTTASIEGFVYDTNETNPVYLSKVDLYFPYALAYVKADVYKDGKLGVEVGNQPNTKYKWYMKIHEDAVPTTGVARISKDRWLLVKEGSSSDNGNFLSYQDMKRMVAETKDSTDPEDVKSMVSGLFDIAVIAEHDIDGDGSPDLVELSATEDKASTDFTSTYASDVEIDNYAKIVGTVKFNFDVDKFAGSATIDSDIAPAVKVDGVWGYGSYDADDTTTYYNNVKYVDNGINGDPAADDAAFKVLLTTDYFKYDGLDETAIQANGDFILNYGTAVIADLTTSSTTGTKTVVLVKSDTGYSWKLLDIVNDYELYAKLYDMNASMTIGQKVWDSTTHSYTVFDGKIPYSKISKFISQNEIMEKLNMTLSQIADEAGASDDVKSAVASSGDADKPLISTGMTIVPMVDLHAKNDAGKDIILVEGETLQQGAIADITNYILTGDVNVNPPVSAPRVLVDSTDRSGKFIFSKLPLEYAKLGDKDISMLTLGASKYGHYDSPVINVAEYSAGKVENIKINLKSKGIATVNVEVKDADTNASIDANITIDGQYKEVTSVIDDFKEYSSLESKIGSKIAFDDIISGLRTITVTADGYYPQAISKTVYKDNENNVTVYLKPATGIDDVIEPSIGLVSFVPDEINGIIKLELVGLDKEDGTLKKLADGSFASEVVVYDNGDRIYPRVTMNSDGTIEVIIDTPKIGENEIVVKLINPKGERATSPIVIDFYPTMGAIKGSVADFIDDNHDSVIDDGYFVVVDLYDDKMNYIESVMTDKAGSFMFPMAPVGSVYAKAILIDEKYGTIKKESDYTNVVVAVGSIKKVNLALKDKSGDTSMWIPEVDFDPAISEDSLESEAEARSGTVTIKGKVNHYDPAGQLMVIVNYTPYLLNESDISTEDTTDGSYNFTKDVNLSRGLNQIFVKALNPSGFYDTTPILEVNYGKAENYMLHLSVKDDSNATIPYAYVSIINPMSGIYMSEDTNESGEVKVEIPYTDTAYEIDVFAPGYISSPVYLSDLIEADNADGVEDKNITLNINLFSDTYIPDWYIESVEYTQDLSFEVPYGVVVVSEPVTFTVKPSDEATHTYNVIVRNELGEEILNTTTTGALTHTFSEVGNYEIEFKDEEGTISPYIIYINVAGLDEVLPEPPVAPVIPTPSIGL</sequence>
<evidence type="ECO:0000313" key="3">
    <source>
        <dbReference type="Proteomes" id="UP000199227"/>
    </source>
</evidence>
<feature type="chain" id="PRO_5011728128" evidence="1">
    <location>
        <begin position="22"/>
        <end position="1787"/>
    </location>
</feature>
<dbReference type="EMBL" id="FOXB01000001">
    <property type="protein sequence ID" value="SFO87662.1"/>
    <property type="molecule type" value="Genomic_DNA"/>
</dbReference>
<gene>
    <name evidence="2" type="ORF">SAMN05216234_10154</name>
</gene>
<evidence type="ECO:0000313" key="2">
    <source>
        <dbReference type="EMBL" id="SFO87662.1"/>
    </source>
</evidence>
<name>A0A1I5KRV8_9BACT</name>
<dbReference type="Gene3D" id="2.60.40.10">
    <property type="entry name" value="Immunoglobulins"/>
    <property type="match status" value="1"/>
</dbReference>
<accession>A0A1I5KRV8</accession>
<dbReference type="Proteomes" id="UP000199227">
    <property type="component" value="Unassembled WGS sequence"/>
</dbReference>